<keyword evidence="2" id="KW-0732">Signal</keyword>
<evidence type="ECO:0000313" key="3">
    <source>
        <dbReference type="EMBL" id="BDU17040.1"/>
    </source>
</evidence>
<organism evidence="3 4">
    <name type="scientific">Lysobacter auxotrophicus</name>
    <dbReference type="NCBI Taxonomy" id="2992573"/>
    <lineage>
        <taxon>Bacteria</taxon>
        <taxon>Pseudomonadati</taxon>
        <taxon>Pseudomonadota</taxon>
        <taxon>Gammaproteobacteria</taxon>
        <taxon>Lysobacterales</taxon>
        <taxon>Lysobacteraceae</taxon>
        <taxon>Lysobacter</taxon>
    </lineage>
</organism>
<feature type="signal peptide" evidence="2">
    <location>
        <begin position="1"/>
        <end position="22"/>
    </location>
</feature>
<keyword evidence="4" id="KW-1185">Reference proteome</keyword>
<evidence type="ECO:0000256" key="2">
    <source>
        <dbReference type="SAM" id="SignalP"/>
    </source>
</evidence>
<accession>A0ABN6ULK2</accession>
<evidence type="ECO:0000256" key="1">
    <source>
        <dbReference type="SAM" id="MobiDB-lite"/>
    </source>
</evidence>
<protein>
    <recommendedName>
        <fullName evidence="5">Carboxypeptidase regulatory-like domain-containing protein</fullName>
    </recommendedName>
</protein>
<evidence type="ECO:0000313" key="4">
    <source>
        <dbReference type="Proteomes" id="UP001317822"/>
    </source>
</evidence>
<feature type="compositionally biased region" description="Low complexity" evidence="1">
    <location>
        <begin position="248"/>
        <end position="266"/>
    </location>
</feature>
<sequence length="280" mass="29704">MTLKAAARVALATTCVAGALFATGCKEAQDIREEMGWAQQREAPPPPPVVSLDDRWVPADAAVADTTQAQWSSRWWQWAGRFDGKAPYQDRDGSRCAMHQDGPVWFLAGTDGSFDAVRSCTIPADRHLFVPLIAWAVAAGDVGQTQALSCTQKQQRAANFADHVYTGLVLLDGRPIGQYQRMRAAGGSCFTVTAGDAAVATDGYWLMLKPLPPGQHTLAIAAGYREGPRQTMQNFQYTLEVQAADASPGADASAVAAEDSDTASLDDAADLADDTGGAAQ</sequence>
<name>A0ABN6ULK2_9GAMM</name>
<proteinExistence type="predicted"/>
<feature type="chain" id="PRO_5045786411" description="Carboxypeptidase regulatory-like domain-containing protein" evidence="2">
    <location>
        <begin position="23"/>
        <end position="280"/>
    </location>
</feature>
<evidence type="ECO:0008006" key="5">
    <source>
        <dbReference type="Google" id="ProtNLM"/>
    </source>
</evidence>
<dbReference type="EMBL" id="AP027041">
    <property type="protein sequence ID" value="BDU17040.1"/>
    <property type="molecule type" value="Genomic_DNA"/>
</dbReference>
<feature type="region of interest" description="Disordered" evidence="1">
    <location>
        <begin position="248"/>
        <end position="280"/>
    </location>
</feature>
<dbReference type="Proteomes" id="UP001317822">
    <property type="component" value="Chromosome"/>
</dbReference>
<dbReference type="RefSeq" id="WP_281779005.1">
    <property type="nucleotide sequence ID" value="NZ_AP027041.1"/>
</dbReference>
<dbReference type="PROSITE" id="PS51257">
    <property type="entry name" value="PROKAR_LIPOPROTEIN"/>
    <property type="match status" value="1"/>
</dbReference>
<gene>
    <name evidence="3" type="ORF">LA521A_22410</name>
</gene>
<reference evidence="3 4" key="1">
    <citation type="journal article" date="2023" name="Int. J. Syst. Evol. Microbiol.">
        <title>Physiological and genomic analyses of cobalamin (vitamin B12)-auxotrophy of Lysobacter auxotrophicus sp. nov., a methionine-auxotrophic chitinolytic bacterium isolated from chitin-treated soil.</title>
        <authorList>
            <person name="Saito A."/>
            <person name="Dohra H."/>
            <person name="Hamada M."/>
            <person name="Moriuchi R."/>
            <person name="Kotsuchibashi Y."/>
            <person name="Mori K."/>
        </authorList>
    </citation>
    <scope>NUCLEOTIDE SEQUENCE [LARGE SCALE GENOMIC DNA]</scope>
    <source>
        <strain evidence="3 4">5-21a</strain>
    </source>
</reference>